<dbReference type="Gene3D" id="2.60.120.10">
    <property type="entry name" value="Jelly Rolls"/>
    <property type="match status" value="1"/>
</dbReference>
<accession>A0A3N1MFV6</accession>
<dbReference type="SUPFAM" id="SSF51182">
    <property type="entry name" value="RmlC-like cupins"/>
    <property type="match status" value="1"/>
</dbReference>
<reference evidence="1 2" key="1">
    <citation type="submission" date="2018-11" db="EMBL/GenBank/DDBJ databases">
        <title>Genomic Encyclopedia of Type Strains, Phase IV (KMG-IV): sequencing the most valuable type-strain genomes for metagenomic binning, comparative biology and taxonomic classification.</title>
        <authorList>
            <person name="Goeker M."/>
        </authorList>
    </citation>
    <scope>NUCLEOTIDE SEQUENCE [LARGE SCALE GENOMIC DNA]</scope>
    <source>
        <strain evidence="1 2">DSM 5900</strain>
    </source>
</reference>
<dbReference type="RefSeq" id="WP_123688736.1">
    <property type="nucleotide sequence ID" value="NZ_AP019700.1"/>
</dbReference>
<dbReference type="Proteomes" id="UP000278222">
    <property type="component" value="Unassembled WGS sequence"/>
</dbReference>
<evidence type="ECO:0000313" key="1">
    <source>
        <dbReference type="EMBL" id="ROQ02035.1"/>
    </source>
</evidence>
<proteinExistence type="predicted"/>
<dbReference type="EMBL" id="RJKX01000011">
    <property type="protein sequence ID" value="ROQ02035.1"/>
    <property type="molecule type" value="Genomic_DNA"/>
</dbReference>
<gene>
    <name evidence="1" type="ORF">EDC65_1223</name>
</gene>
<keyword evidence="2" id="KW-1185">Reference proteome</keyword>
<sequence>MPVRLALFEDAFDGGRPLHLPAAPRAVYVRHGTLTGTSEKTGTVTLAEDSCTLFEGELELSGTGEAWSWEATPYDWGPMVTDAERPRLIAAHALMIDPRYPILMRSDRVDFPPGIVTPKHGHGGPGIRRLLHGRLVAEIADKVHRVEPGEAWFETGRDPVVGRNVAPASAFVRTILLPTDYLGRSSFLPWTAEEADKPRGVQYRIFFDSVVRLTA</sequence>
<dbReference type="InterPro" id="IPR011051">
    <property type="entry name" value="RmlC_Cupin_sf"/>
</dbReference>
<dbReference type="AlphaFoldDB" id="A0A3N1MFV6"/>
<protein>
    <submittedName>
        <fullName evidence="1">Uncharacterized protein</fullName>
    </submittedName>
</protein>
<organism evidence="1 2">
    <name type="scientific">Stella humosa</name>
    <dbReference type="NCBI Taxonomy" id="94"/>
    <lineage>
        <taxon>Bacteria</taxon>
        <taxon>Pseudomonadati</taxon>
        <taxon>Pseudomonadota</taxon>
        <taxon>Alphaproteobacteria</taxon>
        <taxon>Rhodospirillales</taxon>
        <taxon>Stellaceae</taxon>
        <taxon>Stella</taxon>
    </lineage>
</organism>
<evidence type="ECO:0000313" key="2">
    <source>
        <dbReference type="Proteomes" id="UP000278222"/>
    </source>
</evidence>
<name>A0A3N1MFV6_9PROT</name>
<comment type="caution">
    <text evidence="1">The sequence shown here is derived from an EMBL/GenBank/DDBJ whole genome shotgun (WGS) entry which is preliminary data.</text>
</comment>
<dbReference type="InterPro" id="IPR014710">
    <property type="entry name" value="RmlC-like_jellyroll"/>
</dbReference>
<dbReference type="OrthoDB" id="8232984at2"/>